<dbReference type="EMBL" id="CAKMMW010000012">
    <property type="protein sequence ID" value="CAH1213332.1"/>
    <property type="molecule type" value="Genomic_DNA"/>
</dbReference>
<evidence type="ECO:0000313" key="2">
    <source>
        <dbReference type="Proteomes" id="UP000838821"/>
    </source>
</evidence>
<evidence type="ECO:0008006" key="3">
    <source>
        <dbReference type="Google" id="ProtNLM"/>
    </source>
</evidence>
<organism evidence="1 2">
    <name type="scientific">Paenibacillus allorhizoplanae</name>
    <dbReference type="NCBI Taxonomy" id="2905648"/>
    <lineage>
        <taxon>Bacteria</taxon>
        <taxon>Bacillati</taxon>
        <taxon>Bacillota</taxon>
        <taxon>Bacilli</taxon>
        <taxon>Bacillales</taxon>
        <taxon>Paenibacillaceae</taxon>
        <taxon>Paenibacillus</taxon>
    </lineage>
</organism>
<comment type="caution">
    <text evidence="1">The sequence shown here is derived from an EMBL/GenBank/DDBJ whole genome shotgun (WGS) entry which is preliminary data.</text>
</comment>
<keyword evidence="2" id="KW-1185">Reference proteome</keyword>
<dbReference type="RefSeq" id="WP_236289842.1">
    <property type="nucleotide sequence ID" value="NZ_CAKMMW010000012.1"/>
</dbReference>
<reference evidence="1" key="1">
    <citation type="submission" date="2022-01" db="EMBL/GenBank/DDBJ databases">
        <authorList>
            <person name="Criscuolo A."/>
        </authorList>
    </citation>
    <scope>NUCLEOTIDE SEQUENCE</scope>
    <source>
        <strain evidence="1">CIP111891</strain>
    </source>
</reference>
<protein>
    <recommendedName>
        <fullName evidence="3">GNAT family N-acetyltransferase</fullName>
    </recommendedName>
</protein>
<proteinExistence type="predicted"/>
<gene>
    <name evidence="1" type="ORF">PAECIP111891_03952</name>
</gene>
<sequence length="171" mass="19318">MTLSYQKCVSDDDFAKASLFMLARKRDLHPAYSTLEMVTLIYSYVTQGHLIAAKDVDDRVVGIAAYYYGTPEQDFQDKDIAFVDVAIADKALRGSRLFVRGLLYMVNEIVQGGPEVQELRLAALAENDYICRLYAKFTSARSVREGTHGKEVVFCEKINILRDTLKKFTAI</sequence>
<dbReference type="Proteomes" id="UP000838821">
    <property type="component" value="Unassembled WGS sequence"/>
</dbReference>
<evidence type="ECO:0000313" key="1">
    <source>
        <dbReference type="EMBL" id="CAH1213332.1"/>
    </source>
</evidence>
<name>A0ABN8GS97_9BACL</name>
<accession>A0ABN8GS97</accession>